<reference evidence="2" key="1">
    <citation type="submission" date="2023-07" db="EMBL/GenBank/DDBJ databases">
        <title>30 novel species of actinomycetes from the DSMZ collection.</title>
        <authorList>
            <person name="Nouioui I."/>
        </authorList>
    </citation>
    <scope>NUCLEOTIDE SEQUENCE [LARGE SCALE GENOMIC DNA]</scope>
    <source>
        <strain evidence="2">DSM 44918</strain>
    </source>
</reference>
<evidence type="ECO:0000313" key="2">
    <source>
        <dbReference type="Proteomes" id="UP001183420"/>
    </source>
</evidence>
<sequence>MTAPAHFHAYHWQGERRVYDQEADRRPGPWSSPTPGFLANTCTPVVISHWLLRPASAITHTCRTAEEAAEWFRRELGRAAPAFAVEHDRERAAARAALAAETLAWGGDVHAGWYLRGTGYLTLDVIGCSPNHTDPRLPCPLRGGPRP</sequence>
<evidence type="ECO:0008006" key="3">
    <source>
        <dbReference type="Google" id="ProtNLM"/>
    </source>
</evidence>
<accession>A0ABU2LY71</accession>
<organism evidence="1 2">
    <name type="scientific">Streptomyces millisiae</name>
    <dbReference type="NCBI Taxonomy" id="3075542"/>
    <lineage>
        <taxon>Bacteria</taxon>
        <taxon>Bacillati</taxon>
        <taxon>Actinomycetota</taxon>
        <taxon>Actinomycetes</taxon>
        <taxon>Kitasatosporales</taxon>
        <taxon>Streptomycetaceae</taxon>
        <taxon>Streptomyces</taxon>
    </lineage>
</organism>
<proteinExistence type="predicted"/>
<comment type="caution">
    <text evidence="1">The sequence shown here is derived from an EMBL/GenBank/DDBJ whole genome shotgun (WGS) entry which is preliminary data.</text>
</comment>
<protein>
    <recommendedName>
        <fullName evidence="3">YcaO domain-containing protein</fullName>
    </recommendedName>
</protein>
<evidence type="ECO:0000313" key="1">
    <source>
        <dbReference type="EMBL" id="MDT0322218.1"/>
    </source>
</evidence>
<dbReference type="EMBL" id="JAVREM010000057">
    <property type="protein sequence ID" value="MDT0322218.1"/>
    <property type="molecule type" value="Genomic_DNA"/>
</dbReference>
<name>A0ABU2LY71_9ACTN</name>
<dbReference type="RefSeq" id="WP_311602729.1">
    <property type="nucleotide sequence ID" value="NZ_JAVREM010000057.1"/>
</dbReference>
<keyword evidence="2" id="KW-1185">Reference proteome</keyword>
<gene>
    <name evidence="1" type="ORF">RNC47_28200</name>
</gene>
<dbReference type="Proteomes" id="UP001183420">
    <property type="component" value="Unassembled WGS sequence"/>
</dbReference>